<organism evidence="2">
    <name type="scientific">Pyrodinium bahamense</name>
    <dbReference type="NCBI Taxonomy" id="73915"/>
    <lineage>
        <taxon>Eukaryota</taxon>
        <taxon>Sar</taxon>
        <taxon>Alveolata</taxon>
        <taxon>Dinophyceae</taxon>
        <taxon>Gonyaulacales</taxon>
        <taxon>Pyrocystaceae</taxon>
        <taxon>Pyrodinium</taxon>
    </lineage>
</organism>
<dbReference type="PRINTS" id="PR00081">
    <property type="entry name" value="GDHRDH"/>
</dbReference>
<name>A0A7S0FIN6_9DINO</name>
<evidence type="ECO:0000313" key="2">
    <source>
        <dbReference type="EMBL" id="CAD8362039.1"/>
    </source>
</evidence>
<dbReference type="PANTHER" id="PTHR43431">
    <property type="entry name" value="OXIDOREDUCTASE, SHORT CHAIN DEHYDROGENASE/REDUCTASE FAMILY (AFU_ORTHOLOGUE AFUA_5G14000)"/>
    <property type="match status" value="1"/>
</dbReference>
<keyword evidence="1" id="KW-0812">Transmembrane</keyword>
<dbReference type="InterPro" id="IPR036291">
    <property type="entry name" value="NAD(P)-bd_dom_sf"/>
</dbReference>
<dbReference type="SUPFAM" id="SSF51735">
    <property type="entry name" value="NAD(P)-binding Rossmann-fold domains"/>
    <property type="match status" value="1"/>
</dbReference>
<dbReference type="Pfam" id="PF00106">
    <property type="entry name" value="adh_short"/>
    <property type="match status" value="1"/>
</dbReference>
<feature type="transmembrane region" description="Helical" evidence="1">
    <location>
        <begin position="21"/>
        <end position="43"/>
    </location>
</feature>
<accession>A0A7S0FIN6</accession>
<protein>
    <submittedName>
        <fullName evidence="2">Uncharacterized protein</fullName>
    </submittedName>
</protein>
<dbReference type="Gene3D" id="3.40.50.720">
    <property type="entry name" value="NAD(P)-binding Rossmann-like Domain"/>
    <property type="match status" value="1"/>
</dbReference>
<dbReference type="InterPro" id="IPR002347">
    <property type="entry name" value="SDR_fam"/>
</dbReference>
<dbReference type="AlphaFoldDB" id="A0A7S0FIN6"/>
<proteinExistence type="predicted"/>
<sequence>MTRSGSDPTAHRQQQVNITTTATLVAGALVFGLALGSVGSSMLSTSFHSIGSMVAFGQGRFLARDYSPTDAAPAAVFDAEQGPLQVRKSEPPPGVCVVVGVGPGIGEHVARRFAAGGCRVALLARTAEKVARIAKAIPRAKAYACDATDASQVASTFAAIRSDLGAVDALIYNVGGGAFVSFENLTLATLDTNLKSGAMGFFLTAREVSPGMVARGHGAIGVTGATSAWRGLSSTAGFAPGKFASRALAQSLARDLGPRGVHVFHVVVDGAVNMTDGQSKHSSLPDNYWMQPEDIAETYYELAIQPRSAWTFELSVTAWGAFGSLASI</sequence>
<dbReference type="PANTHER" id="PTHR43431:SF7">
    <property type="entry name" value="OXIDOREDUCTASE, SHORT CHAIN DEHYDROGENASE_REDUCTASE FAMILY (AFU_ORTHOLOGUE AFUA_5G14000)"/>
    <property type="match status" value="1"/>
</dbReference>
<keyword evidence="1" id="KW-0472">Membrane</keyword>
<evidence type="ECO:0000256" key="1">
    <source>
        <dbReference type="SAM" id="Phobius"/>
    </source>
</evidence>
<reference evidence="2" key="1">
    <citation type="submission" date="2021-01" db="EMBL/GenBank/DDBJ databases">
        <authorList>
            <person name="Corre E."/>
            <person name="Pelletier E."/>
            <person name="Niang G."/>
            <person name="Scheremetjew M."/>
            <person name="Finn R."/>
            <person name="Kale V."/>
            <person name="Holt S."/>
            <person name="Cochrane G."/>
            <person name="Meng A."/>
            <person name="Brown T."/>
            <person name="Cohen L."/>
        </authorList>
    </citation>
    <scope>NUCLEOTIDE SEQUENCE</scope>
    <source>
        <strain evidence="2">Pbaha01</strain>
    </source>
</reference>
<gene>
    <name evidence="2" type="ORF">PBAH0796_LOCUS15681</name>
</gene>
<dbReference type="EMBL" id="HBEG01025766">
    <property type="protein sequence ID" value="CAD8362039.1"/>
    <property type="molecule type" value="Transcribed_RNA"/>
</dbReference>
<keyword evidence="1" id="KW-1133">Transmembrane helix</keyword>